<dbReference type="Pfam" id="PF02673">
    <property type="entry name" value="BacA"/>
    <property type="match status" value="1"/>
</dbReference>
<dbReference type="GO" id="GO:0005886">
    <property type="term" value="C:plasma membrane"/>
    <property type="evidence" value="ECO:0007669"/>
    <property type="project" value="UniProtKB-SubCell"/>
</dbReference>
<keyword evidence="13" id="KW-0961">Cell wall biogenesis/degradation</keyword>
<keyword evidence="7" id="KW-0378">Hydrolase</keyword>
<comment type="catalytic activity">
    <reaction evidence="16">
        <text>di-trans,octa-cis-undecaprenyl diphosphate + H2O = di-trans,octa-cis-undecaprenyl phosphate + phosphate + H(+)</text>
        <dbReference type="Rhea" id="RHEA:28094"/>
        <dbReference type="ChEBI" id="CHEBI:15377"/>
        <dbReference type="ChEBI" id="CHEBI:15378"/>
        <dbReference type="ChEBI" id="CHEBI:43474"/>
        <dbReference type="ChEBI" id="CHEBI:58405"/>
        <dbReference type="ChEBI" id="CHEBI:60392"/>
        <dbReference type="EC" id="3.6.1.27"/>
    </reaction>
</comment>
<proteinExistence type="inferred from homology"/>
<evidence type="ECO:0000256" key="15">
    <source>
        <dbReference type="ARBA" id="ARBA00032932"/>
    </source>
</evidence>
<accession>A0A923HQW7</accession>
<evidence type="ECO:0000256" key="12">
    <source>
        <dbReference type="ARBA" id="ARBA00023251"/>
    </source>
</evidence>
<evidence type="ECO:0000256" key="9">
    <source>
        <dbReference type="ARBA" id="ARBA00022984"/>
    </source>
</evidence>
<dbReference type="GO" id="GO:0050380">
    <property type="term" value="F:undecaprenyl-diphosphatase activity"/>
    <property type="evidence" value="ECO:0007669"/>
    <property type="project" value="UniProtKB-EC"/>
</dbReference>
<dbReference type="InterPro" id="IPR003824">
    <property type="entry name" value="UppP"/>
</dbReference>
<reference evidence="18" key="1">
    <citation type="submission" date="2019-10" db="EMBL/GenBank/DDBJ databases">
        <authorList>
            <person name="Ross D.E."/>
            <person name="Gulliver D."/>
        </authorList>
    </citation>
    <scope>NUCLEOTIDE SEQUENCE</scope>
    <source>
        <strain evidence="18">DER-2019</strain>
    </source>
</reference>
<sequence>MVTAFITSMFVIRLLMGYIKTHAFNIFGWYRIILGSIILISFWV</sequence>
<dbReference type="AlphaFoldDB" id="A0A923HQW7"/>
<protein>
    <recommendedName>
        <fullName evidence="4">Undecaprenyl-diphosphatase</fullName>
        <ecNumber evidence="3">3.6.1.27</ecNumber>
    </recommendedName>
    <alternativeName>
        <fullName evidence="15">Bacitracin resistance protein</fullName>
    </alternativeName>
    <alternativeName>
        <fullName evidence="14">Undecaprenyl pyrophosphate phosphatase</fullName>
    </alternativeName>
</protein>
<evidence type="ECO:0000256" key="8">
    <source>
        <dbReference type="ARBA" id="ARBA00022960"/>
    </source>
</evidence>
<organism evidence="18 19">
    <name type="scientific">Acetobacterium paludosum</name>
    <dbReference type="NCBI Taxonomy" id="52693"/>
    <lineage>
        <taxon>Bacteria</taxon>
        <taxon>Bacillati</taxon>
        <taxon>Bacillota</taxon>
        <taxon>Clostridia</taxon>
        <taxon>Eubacteriales</taxon>
        <taxon>Eubacteriaceae</taxon>
        <taxon>Acetobacterium</taxon>
    </lineage>
</organism>
<keyword evidence="19" id="KW-1185">Reference proteome</keyword>
<evidence type="ECO:0000256" key="2">
    <source>
        <dbReference type="ARBA" id="ARBA00010621"/>
    </source>
</evidence>
<evidence type="ECO:0000256" key="16">
    <source>
        <dbReference type="ARBA" id="ARBA00047594"/>
    </source>
</evidence>
<evidence type="ECO:0000256" key="13">
    <source>
        <dbReference type="ARBA" id="ARBA00023316"/>
    </source>
</evidence>
<comment type="caution">
    <text evidence="18">The sequence shown here is derived from an EMBL/GenBank/DDBJ whole genome shotgun (WGS) entry which is preliminary data.</text>
</comment>
<dbReference type="GO" id="GO:0009252">
    <property type="term" value="P:peptidoglycan biosynthetic process"/>
    <property type="evidence" value="ECO:0007669"/>
    <property type="project" value="UniProtKB-KW"/>
</dbReference>
<keyword evidence="5" id="KW-1003">Cell membrane</keyword>
<keyword evidence="11 17" id="KW-0472">Membrane</keyword>
<dbReference type="Proteomes" id="UP000616595">
    <property type="component" value="Unassembled WGS sequence"/>
</dbReference>
<dbReference type="GO" id="GO:0008360">
    <property type="term" value="P:regulation of cell shape"/>
    <property type="evidence" value="ECO:0007669"/>
    <property type="project" value="UniProtKB-KW"/>
</dbReference>
<keyword evidence="8" id="KW-0133">Cell shape</keyword>
<evidence type="ECO:0000256" key="6">
    <source>
        <dbReference type="ARBA" id="ARBA00022692"/>
    </source>
</evidence>
<evidence type="ECO:0000256" key="10">
    <source>
        <dbReference type="ARBA" id="ARBA00022989"/>
    </source>
</evidence>
<evidence type="ECO:0000256" key="5">
    <source>
        <dbReference type="ARBA" id="ARBA00022475"/>
    </source>
</evidence>
<keyword evidence="12" id="KW-0046">Antibiotic resistance</keyword>
<dbReference type="OrthoDB" id="3035587at2"/>
<keyword evidence="6 17" id="KW-0812">Transmembrane</keyword>
<dbReference type="GO" id="GO:0071555">
    <property type="term" value="P:cell wall organization"/>
    <property type="evidence" value="ECO:0007669"/>
    <property type="project" value="UniProtKB-KW"/>
</dbReference>
<evidence type="ECO:0000256" key="1">
    <source>
        <dbReference type="ARBA" id="ARBA00004651"/>
    </source>
</evidence>
<name>A0A923HQW7_9FIRM</name>
<evidence type="ECO:0000256" key="7">
    <source>
        <dbReference type="ARBA" id="ARBA00022801"/>
    </source>
</evidence>
<evidence type="ECO:0000313" key="19">
    <source>
        <dbReference type="Proteomes" id="UP000616595"/>
    </source>
</evidence>
<keyword evidence="10 17" id="KW-1133">Transmembrane helix</keyword>
<feature type="transmembrane region" description="Helical" evidence="17">
    <location>
        <begin position="23"/>
        <end position="43"/>
    </location>
</feature>
<gene>
    <name evidence="18" type="ORF">GH810_00210</name>
</gene>
<evidence type="ECO:0000256" key="4">
    <source>
        <dbReference type="ARBA" id="ARBA00021581"/>
    </source>
</evidence>
<comment type="similarity">
    <text evidence="2">Belongs to the UppP family.</text>
</comment>
<evidence type="ECO:0000256" key="3">
    <source>
        <dbReference type="ARBA" id="ARBA00012374"/>
    </source>
</evidence>
<keyword evidence="9" id="KW-0573">Peptidoglycan synthesis</keyword>
<reference evidence="18" key="2">
    <citation type="submission" date="2020-10" db="EMBL/GenBank/DDBJ databases">
        <title>Comparative genomics of the Acetobacterium genus.</title>
        <authorList>
            <person name="Marshall C."/>
            <person name="May H."/>
            <person name="Norman S."/>
        </authorList>
    </citation>
    <scope>NUCLEOTIDE SEQUENCE</scope>
    <source>
        <strain evidence="18">DER-2019</strain>
    </source>
</reference>
<dbReference type="EMBL" id="WJBD01000001">
    <property type="protein sequence ID" value="MBC3886741.1"/>
    <property type="molecule type" value="Genomic_DNA"/>
</dbReference>
<evidence type="ECO:0000256" key="14">
    <source>
        <dbReference type="ARBA" id="ARBA00032707"/>
    </source>
</evidence>
<dbReference type="GO" id="GO:0046677">
    <property type="term" value="P:response to antibiotic"/>
    <property type="evidence" value="ECO:0007669"/>
    <property type="project" value="UniProtKB-KW"/>
</dbReference>
<evidence type="ECO:0000256" key="11">
    <source>
        <dbReference type="ARBA" id="ARBA00023136"/>
    </source>
</evidence>
<dbReference type="EC" id="3.6.1.27" evidence="3"/>
<evidence type="ECO:0000313" key="18">
    <source>
        <dbReference type="EMBL" id="MBC3886741.1"/>
    </source>
</evidence>
<comment type="subcellular location">
    <subcellularLocation>
        <location evidence="1">Cell membrane</location>
        <topology evidence="1">Multi-pass membrane protein</topology>
    </subcellularLocation>
</comment>
<evidence type="ECO:0000256" key="17">
    <source>
        <dbReference type="SAM" id="Phobius"/>
    </source>
</evidence>